<dbReference type="PROSITE" id="PS51194">
    <property type="entry name" value="HELICASE_CTER"/>
    <property type="match status" value="1"/>
</dbReference>
<dbReference type="CDD" id="cd18808">
    <property type="entry name" value="SF1_C_Upf1"/>
    <property type="match status" value="1"/>
</dbReference>
<dbReference type="eggNOG" id="COG1201">
    <property type="taxonomic scope" value="Bacteria"/>
</dbReference>
<evidence type="ECO:0000259" key="3">
    <source>
        <dbReference type="PROSITE" id="PS51192"/>
    </source>
</evidence>
<dbReference type="OrthoDB" id="9815222at2"/>
<dbReference type="InterPro" id="IPR014001">
    <property type="entry name" value="Helicase_ATP-bd"/>
</dbReference>
<dbReference type="eggNOG" id="COG0507">
    <property type="taxonomic scope" value="Bacteria"/>
</dbReference>
<dbReference type="CDD" id="cd17934">
    <property type="entry name" value="DEXXQc_Upf1-like"/>
    <property type="match status" value="1"/>
</dbReference>
<dbReference type="eggNOG" id="COG1112">
    <property type="taxonomic scope" value="Bacteria"/>
</dbReference>
<dbReference type="Pfam" id="PF13087">
    <property type="entry name" value="AAA_12"/>
    <property type="match status" value="1"/>
</dbReference>
<dbReference type="SMART" id="SM00487">
    <property type="entry name" value="DEXDc"/>
    <property type="match status" value="1"/>
</dbReference>
<dbReference type="InterPro" id="IPR001650">
    <property type="entry name" value="Helicase_C-like"/>
</dbReference>
<keyword evidence="6" id="KW-1185">Reference proteome</keyword>
<dbReference type="PANTHER" id="PTHR47962:SF5">
    <property type="entry name" value="ATP-DEPENDENT HELICASE LHR-RELATED"/>
    <property type="match status" value="1"/>
</dbReference>
<dbReference type="HOGENOM" id="CLU_235223_0_0_7"/>
<dbReference type="Gene3D" id="3.40.50.300">
    <property type="entry name" value="P-loop containing nucleotide triphosphate hydrolases"/>
    <property type="match status" value="4"/>
</dbReference>
<dbReference type="STRING" id="879212.DespoDRAFT_01697"/>
<dbReference type="GO" id="GO:0003677">
    <property type="term" value="F:DNA binding"/>
    <property type="evidence" value="ECO:0007669"/>
    <property type="project" value="TreeGrafter"/>
</dbReference>
<keyword evidence="5" id="KW-0347">Helicase</keyword>
<accession>I5B2A3</accession>
<reference evidence="5 6" key="1">
    <citation type="submission" date="2011-09" db="EMBL/GenBank/DDBJ databases">
        <authorList>
            <consortium name="US DOE Joint Genome Institute (JGI-PGF)"/>
            <person name="Lucas S."/>
            <person name="Han J."/>
            <person name="Lapidus A."/>
            <person name="Cheng J.-F."/>
            <person name="Goodwin L."/>
            <person name="Pitluck S."/>
            <person name="Peters L."/>
            <person name="Land M.L."/>
            <person name="Hauser L."/>
            <person name="Orellana R."/>
            <person name="Lovley D."/>
            <person name="Woyke T.J."/>
        </authorList>
    </citation>
    <scope>NUCLEOTIDE SEQUENCE [LARGE SCALE GENOMIC DNA]</scope>
    <source>
        <strain evidence="5 6">2ac9</strain>
    </source>
</reference>
<dbReference type="EMBL" id="CM001488">
    <property type="protein sequence ID" value="EIM63616.1"/>
    <property type="molecule type" value="Genomic_DNA"/>
</dbReference>
<dbReference type="RefSeq" id="WP_004072855.1">
    <property type="nucleotide sequence ID" value="NZ_CM001488.1"/>
</dbReference>
<feature type="domain" description="Helicase C-terminal" evidence="4">
    <location>
        <begin position="241"/>
        <end position="414"/>
    </location>
</feature>
<dbReference type="SMART" id="SM00490">
    <property type="entry name" value="HELICc"/>
    <property type="match status" value="1"/>
</dbReference>
<name>I5B2A3_9BACT</name>
<sequence>MLQVTDPPSDLLPDPLLRLPNTFRPFYGTFVGLRPVQTEAIAPILEGRDLIVQAATGSGKSEAVLAPALERVITSGRAHGVLYIIPTRALAKDLMRRFEPIITERLSLILAIRTGDIKKGGTQRPDIMFTTPESLDVMLGSGNAGLKAFLARVGTVIIDEVHPLVHQYRGRHLAYLFTRLERRTGTPIQKIAMSATIADIPEVMDFFNFRPGATAISAGADRQIQARLLHLRKEDTELPALLNDLYREWAYRKILMFCNSRSACDRLSGIVRRSGVFREVTELHYSNLKAKERKKAEDRFRKNPHALCIATSTLELGIDVGDVDAVLLYEPPGSVSAFLQRIGRANRRGQSINFWGITTGESAGNQVIRFLALLELGRRGKIEAPSPKALPSVLSQQVISCLYEKKEISLNALKALFPDRKHLLPDIFEALEKKGWLRRTDQRTGRPGLIRGGWQYRNHFMAYKIWGNFPESEKEYILEVEMESIADIPQSIVDQMEVGDRVYLSGRRLKILKIDEGDPGKVTARPAMKKDDKALVWVGLGAHVSWETAQAMGRILGTGTLPRDSGLMARTQKLFRRECSYFENRVTLANGIEVVPGTRARFHFCTFLGSAGNLVLEWAIRDHFQDEDLEVASSETGVECDRWIDFQKLNLPVEKKAFHTWVSAHFKVLRSLIPLSIFWRTLPRPQMVEEVADFLFDQRVADTFARYLELGSDIVSGDMADLCQPLPMAVEQSPDFEMEAGAALLFQEKQTAKTPKASPFLSPVWQAPGLDPDRADARALAATMVSDYIFHGQCDRRFCLSYLGLAHPVQEEDDVMALVREQGVRHEQAVLVALKQQGNHLAVPEPPATGQPRWLPSVKLLKQTIQQLAGSDPENARPIWLSQCYLKTETPIHQFPHIRGIGIPDLLKLSPGKDGQAIIEAGDIKRSQKPGYHHKWQVAFYALALEQIIDRCNLPARVSRKGFIITPPPLGDVRITEPYQIHEFDLIPYLAALPTLLHHLGHVLSGLPPHADYRLQSLCTACSGFPGCYHHALAHEEIRFLPKLTRGELAALQQMEITSLEQLSGALKKETLRLSPGQQKKLLGWCDAFLTGRICCHKKKTHRFPANLSRAIFIHLEKDPLDNLPRVLGWQVLDTNGSTIVESHVWRMETNQERQAVRQTFLRQLARLWEESIHVGQGPHIFHFGPQTPAALNQWLGEAQRASCEFLDQTQPSSWTDIQKVLTAHFYMPAPGTASLYTLGRIFKCRTLPAPPPTLFHHNSGFISDINQAAAEVKNCLALMADLYQTAVSRLQSRWIREWPSRSHGDKKAWPYTTFIQEEQRLKEADIMMLQEQPLEERMLRFRSLGYLKFHQTRLDSSGRFINIFRPTDQTRPAKFRQGDFLKLVPHGMTDLQNGFPVVMVEYDTQAGDIGLLSRSGKINLNKALYYSLEEDMDDWNREKLRHASETLFSKSRYLHLQQLLAGTALERQIPASATWVEKWLARENHSLNRSQQQALMLPFQYRTAMIQGPPGTGKTHLLGWIIIALILEAHEAGKPLRIGISALTHQAIDTVLKKVVQLVNQYLPGHFPGHCVKWGEENTPASGTPDLDDSTAMEVEFTKDARDLPNRSWLILGATGYGFYSLFNSKDKGFPIALDWIIFDEASQVPVPQALLSLIYGRGNFLFLGDVHQLPPIIMGNYDSHEPDDNGNALRLNRSILSNMRDLYPEECQVTLDITYRMNKELCAFPSKSWYHNRLCPDPSVENARLYLDSLDEKYNPTGDDPILSDILNPEQPVTLVLTDHQGCAQQSDVEADLMAALTGRLILGHGLPPDRMAIITPHRAQNNAILQRLGKILGHHSPAPLPLVDTVERIQGAERDIILFGLTASDPDHLTSEFLNSPNRLNVAMTRARKKLVIVGSRAFFSVIPDSDALLARHCCFKQLLTHCREQNAVFHFSQQISVE</sequence>
<dbReference type="SUPFAM" id="SSF52540">
    <property type="entry name" value="P-loop containing nucleoside triphosphate hydrolases"/>
    <property type="match status" value="2"/>
</dbReference>
<dbReference type="GO" id="GO:0004386">
    <property type="term" value="F:helicase activity"/>
    <property type="evidence" value="ECO:0007669"/>
    <property type="project" value="UniProtKB-KW"/>
</dbReference>
<reference evidence="5 6" key="2">
    <citation type="submission" date="2012-02" db="EMBL/GenBank/DDBJ databases">
        <title>Improved High-Quality Draft sequence of Desulfobacter postgatei 2ac9.</title>
        <authorList>
            <consortium name="US DOE Joint Genome Institute"/>
            <person name="Lucas S."/>
            <person name="Han J."/>
            <person name="Lapidus A."/>
            <person name="Cheng J.-F."/>
            <person name="Goodwin L."/>
            <person name="Pitluck S."/>
            <person name="Peters L."/>
            <person name="Ovchinnikova G."/>
            <person name="Held B."/>
            <person name="Detter J.C."/>
            <person name="Han C."/>
            <person name="Tapia R."/>
            <person name="Land M."/>
            <person name="Hauser L."/>
            <person name="Kyrpides N."/>
            <person name="Ivanova N."/>
            <person name="Pagani I."/>
            <person name="Orellana R."/>
            <person name="Lovley D."/>
            <person name="Woyke T."/>
        </authorList>
    </citation>
    <scope>NUCLEOTIDE SEQUENCE [LARGE SCALE GENOMIC DNA]</scope>
    <source>
        <strain evidence="5 6">2ac9</strain>
    </source>
</reference>
<protein>
    <submittedName>
        <fullName evidence="5">Lhr-like helicase</fullName>
    </submittedName>
</protein>
<evidence type="ECO:0000259" key="4">
    <source>
        <dbReference type="PROSITE" id="PS51194"/>
    </source>
</evidence>
<dbReference type="Proteomes" id="UP000005778">
    <property type="component" value="Chromosome"/>
</dbReference>
<proteinExistence type="predicted"/>
<dbReference type="InterPro" id="IPR041679">
    <property type="entry name" value="DNA2/NAM7-like_C"/>
</dbReference>
<gene>
    <name evidence="5" type="ORF">DespoDRAFT_01697</name>
</gene>
<dbReference type="InterPro" id="IPR052511">
    <property type="entry name" value="ATP-dep_Helicase"/>
</dbReference>
<keyword evidence="5" id="KW-0378">Hydrolase</keyword>
<evidence type="ECO:0000256" key="1">
    <source>
        <dbReference type="ARBA" id="ARBA00022741"/>
    </source>
</evidence>
<dbReference type="PROSITE" id="PS51192">
    <property type="entry name" value="HELICASE_ATP_BIND_1"/>
    <property type="match status" value="1"/>
</dbReference>
<dbReference type="InterPro" id="IPR027417">
    <property type="entry name" value="P-loop_NTPase"/>
</dbReference>
<evidence type="ECO:0000313" key="5">
    <source>
        <dbReference type="EMBL" id="EIM63616.1"/>
    </source>
</evidence>
<organism evidence="5 6">
    <name type="scientific">Desulfobacter postgatei 2ac9</name>
    <dbReference type="NCBI Taxonomy" id="879212"/>
    <lineage>
        <taxon>Bacteria</taxon>
        <taxon>Pseudomonadati</taxon>
        <taxon>Thermodesulfobacteriota</taxon>
        <taxon>Desulfobacteria</taxon>
        <taxon>Desulfobacterales</taxon>
        <taxon>Desulfobacteraceae</taxon>
        <taxon>Desulfobacter</taxon>
    </lineage>
</organism>
<dbReference type="Pfam" id="PF13245">
    <property type="entry name" value="AAA_19"/>
    <property type="match status" value="1"/>
</dbReference>
<dbReference type="GO" id="GO:0016887">
    <property type="term" value="F:ATP hydrolysis activity"/>
    <property type="evidence" value="ECO:0007669"/>
    <property type="project" value="TreeGrafter"/>
</dbReference>
<dbReference type="InterPro" id="IPR047187">
    <property type="entry name" value="SF1_C_Upf1"/>
</dbReference>
<dbReference type="Pfam" id="PF00271">
    <property type="entry name" value="Helicase_C"/>
    <property type="match status" value="1"/>
</dbReference>
<keyword evidence="2" id="KW-0067">ATP-binding</keyword>
<evidence type="ECO:0000256" key="2">
    <source>
        <dbReference type="ARBA" id="ARBA00022840"/>
    </source>
</evidence>
<dbReference type="Pfam" id="PF00270">
    <property type="entry name" value="DEAD"/>
    <property type="match status" value="1"/>
</dbReference>
<dbReference type="PANTHER" id="PTHR47962">
    <property type="entry name" value="ATP-DEPENDENT HELICASE LHR-RELATED-RELATED"/>
    <property type="match status" value="1"/>
</dbReference>
<keyword evidence="1" id="KW-0547">Nucleotide-binding</keyword>
<evidence type="ECO:0000313" key="6">
    <source>
        <dbReference type="Proteomes" id="UP000005778"/>
    </source>
</evidence>
<dbReference type="GO" id="GO:0005524">
    <property type="term" value="F:ATP binding"/>
    <property type="evidence" value="ECO:0007669"/>
    <property type="project" value="UniProtKB-KW"/>
</dbReference>
<dbReference type="InterPro" id="IPR011545">
    <property type="entry name" value="DEAD/DEAH_box_helicase_dom"/>
</dbReference>
<feature type="domain" description="Helicase ATP-binding" evidence="3">
    <location>
        <begin position="41"/>
        <end position="215"/>
    </location>
</feature>